<comment type="caution">
    <text evidence="5">The sequence shown here is derived from an EMBL/GenBank/DDBJ whole genome shotgun (WGS) entry which is preliminary data.</text>
</comment>
<evidence type="ECO:0000313" key="5">
    <source>
        <dbReference type="EMBL" id="ORZ17228.1"/>
    </source>
</evidence>
<dbReference type="SMART" id="SM00164">
    <property type="entry name" value="TBC"/>
    <property type="match status" value="1"/>
</dbReference>
<accession>A0A1X2IIT2</accession>
<sequence length="487" mass="56418">MSTLHLNRSASPSTPASSSSSSALYKEESAQQAALKEEISNNLAQLKETSPDVYDWEFWAMVINHFDTVKQQQLSTLRDHVCVGMPPSLRGMIWQVFSKSRHNSDVIELEYRELLKRVSPHEKIIQRDLARTFPTHTFFRQREGGGQEMLFNVIKAYSLYDPQVGYCQGLPFVVGCLLLHMPDEAAFCVLINLMNDYGLRGHFTPNMELLHERMFQFDELLLVHLPQVHRHLEAQGVRPTMYASQWFMTLFAYRCPLDLVFRVLDMVFTEGTSIILNAALALMKKNQVTLLSLEFEGLLGFLGSDIFDVYQHDSFGFVKDTFEFTISPRELTKLSKRHTIKAAQEAKIQNKEDHLRQENYELSQRMKKLHKSYTALTSEHQELAKQVIESKMTMAQASDDNQMLRHDISVLEQRIQQTKQATEASKQDEFNRLAHENTQLVQRNVQLEDHLADVEMTLIDFKMKYAQSENEYEQMKKMLGQIKKISH</sequence>
<keyword evidence="2" id="KW-0175">Coiled coil</keyword>
<evidence type="ECO:0000313" key="6">
    <source>
        <dbReference type="Proteomes" id="UP000193560"/>
    </source>
</evidence>
<evidence type="ECO:0000256" key="3">
    <source>
        <dbReference type="SAM" id="MobiDB-lite"/>
    </source>
</evidence>
<dbReference type="PANTHER" id="PTHR47219:SF9">
    <property type="entry name" value="GTPASE ACTIVATING PROTEIN AND CENTROSOME-ASSOCIATED, ISOFORM B"/>
    <property type="match status" value="1"/>
</dbReference>
<dbReference type="FunFam" id="1.10.472.80:FF:000027">
    <property type="entry name" value="GTPase activating protein (Evi5)"/>
    <property type="match status" value="1"/>
</dbReference>
<dbReference type="Gene3D" id="1.10.8.270">
    <property type="entry name" value="putative rabgap domain of human tbc1 domain family member 14 like domains"/>
    <property type="match status" value="1"/>
</dbReference>
<organism evidence="5 6">
    <name type="scientific">Absidia repens</name>
    <dbReference type="NCBI Taxonomy" id="90262"/>
    <lineage>
        <taxon>Eukaryota</taxon>
        <taxon>Fungi</taxon>
        <taxon>Fungi incertae sedis</taxon>
        <taxon>Mucoromycota</taxon>
        <taxon>Mucoromycotina</taxon>
        <taxon>Mucoromycetes</taxon>
        <taxon>Mucorales</taxon>
        <taxon>Cunninghamellaceae</taxon>
        <taxon>Absidia</taxon>
    </lineage>
</organism>
<keyword evidence="1" id="KW-0343">GTPase activation</keyword>
<feature type="coiled-coil region" evidence="2">
    <location>
        <begin position="394"/>
        <end position="428"/>
    </location>
</feature>
<dbReference type="InterPro" id="IPR035969">
    <property type="entry name" value="Rab-GAP_TBC_sf"/>
</dbReference>
<dbReference type="AlphaFoldDB" id="A0A1X2IIT2"/>
<keyword evidence="6" id="KW-1185">Reference proteome</keyword>
<dbReference type="Proteomes" id="UP000193560">
    <property type="component" value="Unassembled WGS sequence"/>
</dbReference>
<dbReference type="OrthoDB" id="295078at2759"/>
<dbReference type="FunFam" id="1.10.8.270:FF:000001">
    <property type="entry name" value="TBC1 domain family member 1"/>
    <property type="match status" value="1"/>
</dbReference>
<feature type="region of interest" description="Disordered" evidence="3">
    <location>
        <begin position="1"/>
        <end position="24"/>
    </location>
</feature>
<dbReference type="GO" id="GO:0005096">
    <property type="term" value="F:GTPase activator activity"/>
    <property type="evidence" value="ECO:0007669"/>
    <property type="project" value="UniProtKB-KW"/>
</dbReference>
<feature type="coiled-coil region" evidence="2">
    <location>
        <begin position="458"/>
        <end position="485"/>
    </location>
</feature>
<dbReference type="InterPro" id="IPR000195">
    <property type="entry name" value="Rab-GAP-TBC_dom"/>
</dbReference>
<dbReference type="Gene3D" id="1.10.10.750">
    <property type="entry name" value="Ypt/Rab-GAP domain of gyp1p, domain 1"/>
    <property type="match status" value="1"/>
</dbReference>
<evidence type="ECO:0000256" key="2">
    <source>
        <dbReference type="SAM" id="Coils"/>
    </source>
</evidence>
<protein>
    <submittedName>
        <fullName evidence="5">Rab-GTPase-TBC domain-domain-containing protein</fullName>
    </submittedName>
</protein>
<dbReference type="GO" id="GO:0031267">
    <property type="term" value="F:small GTPase binding"/>
    <property type="evidence" value="ECO:0007669"/>
    <property type="project" value="TreeGrafter"/>
</dbReference>
<feature type="domain" description="Rab-GAP TBC" evidence="4">
    <location>
        <begin position="84"/>
        <end position="271"/>
    </location>
</feature>
<name>A0A1X2IIT2_9FUNG</name>
<gene>
    <name evidence="5" type="ORF">BCR42DRAFT_28305</name>
</gene>
<dbReference type="Pfam" id="PF23436">
    <property type="entry name" value="RabGap-TBC_2"/>
    <property type="match status" value="1"/>
</dbReference>
<dbReference type="SUPFAM" id="SSF47923">
    <property type="entry name" value="Ypt/Rab-GAP domain of gyp1p"/>
    <property type="match status" value="2"/>
</dbReference>
<dbReference type="PROSITE" id="PS50086">
    <property type="entry name" value="TBC_RABGAP"/>
    <property type="match status" value="1"/>
</dbReference>
<dbReference type="InterPro" id="IPR050302">
    <property type="entry name" value="Rab_GAP_TBC_domain"/>
</dbReference>
<reference evidence="5 6" key="1">
    <citation type="submission" date="2016-07" db="EMBL/GenBank/DDBJ databases">
        <title>Pervasive Adenine N6-methylation of Active Genes in Fungi.</title>
        <authorList>
            <consortium name="DOE Joint Genome Institute"/>
            <person name="Mondo S.J."/>
            <person name="Dannebaum R.O."/>
            <person name="Kuo R.C."/>
            <person name="Labutti K."/>
            <person name="Haridas S."/>
            <person name="Kuo A."/>
            <person name="Salamov A."/>
            <person name="Ahrendt S.R."/>
            <person name="Lipzen A."/>
            <person name="Sullivan W."/>
            <person name="Andreopoulos W.B."/>
            <person name="Clum A."/>
            <person name="Lindquist E."/>
            <person name="Daum C."/>
            <person name="Ramamoorthy G.K."/>
            <person name="Gryganskyi A."/>
            <person name="Culley D."/>
            <person name="Magnuson J.K."/>
            <person name="James T.Y."/>
            <person name="O'Malley M.A."/>
            <person name="Stajich J.E."/>
            <person name="Spatafora J.W."/>
            <person name="Visel A."/>
            <person name="Grigoriev I.V."/>
        </authorList>
    </citation>
    <scope>NUCLEOTIDE SEQUENCE [LARGE SCALE GENOMIC DNA]</scope>
    <source>
        <strain evidence="5 6">NRRL 1336</strain>
    </source>
</reference>
<dbReference type="STRING" id="90262.A0A1X2IIT2"/>
<feature type="compositionally biased region" description="Low complexity" evidence="3">
    <location>
        <begin position="9"/>
        <end position="23"/>
    </location>
</feature>
<dbReference type="Gene3D" id="1.10.287.1490">
    <property type="match status" value="1"/>
</dbReference>
<evidence type="ECO:0000256" key="1">
    <source>
        <dbReference type="ARBA" id="ARBA00022468"/>
    </source>
</evidence>
<dbReference type="Gene3D" id="1.10.472.80">
    <property type="entry name" value="Ypt/Rab-GAP domain of gyp1p, domain 3"/>
    <property type="match status" value="1"/>
</dbReference>
<evidence type="ECO:0000259" key="4">
    <source>
        <dbReference type="PROSITE" id="PS50086"/>
    </source>
</evidence>
<dbReference type="EMBL" id="MCGE01000010">
    <property type="protein sequence ID" value="ORZ17228.1"/>
    <property type="molecule type" value="Genomic_DNA"/>
</dbReference>
<proteinExistence type="predicted"/>
<dbReference type="PANTHER" id="PTHR47219">
    <property type="entry name" value="RAB GTPASE-ACTIVATING PROTEIN 1-LIKE"/>
    <property type="match status" value="1"/>
</dbReference>